<evidence type="ECO:0000313" key="1">
    <source>
        <dbReference type="EMBL" id="QJA52192.1"/>
    </source>
</evidence>
<organism evidence="1">
    <name type="scientific">viral metagenome</name>
    <dbReference type="NCBI Taxonomy" id="1070528"/>
    <lineage>
        <taxon>unclassified sequences</taxon>
        <taxon>metagenomes</taxon>
        <taxon>organismal metagenomes</taxon>
    </lineage>
</organism>
<accession>A0A6H1ZXK5</accession>
<dbReference type="EMBL" id="MT144320">
    <property type="protein sequence ID" value="QJA52192.1"/>
    <property type="molecule type" value="Genomic_DNA"/>
</dbReference>
<sequence length="61" mass="7122">MERPSFCEDEHLEYLDDLRESGDTNMYGATPYLQGGHPEFTKTEARGILSYWMKSFGNKDR</sequence>
<dbReference type="AlphaFoldDB" id="A0A6H1ZXK5"/>
<proteinExistence type="predicted"/>
<gene>
    <name evidence="1" type="ORF">TM448A02524_0013</name>
</gene>
<reference evidence="1" key="1">
    <citation type="submission" date="2020-03" db="EMBL/GenBank/DDBJ databases">
        <title>The deep terrestrial virosphere.</title>
        <authorList>
            <person name="Holmfeldt K."/>
            <person name="Nilsson E."/>
            <person name="Simone D."/>
            <person name="Lopez-Fernandez M."/>
            <person name="Wu X."/>
            <person name="de Brujin I."/>
            <person name="Lundin D."/>
            <person name="Andersson A."/>
            <person name="Bertilsson S."/>
            <person name="Dopson M."/>
        </authorList>
    </citation>
    <scope>NUCLEOTIDE SEQUENCE</scope>
    <source>
        <strain evidence="1">TM448A02524</strain>
    </source>
</reference>
<protein>
    <recommendedName>
        <fullName evidence="2">Cytochrome c domain-containing protein</fullName>
    </recommendedName>
</protein>
<evidence type="ECO:0008006" key="2">
    <source>
        <dbReference type="Google" id="ProtNLM"/>
    </source>
</evidence>
<name>A0A6H1ZXK5_9ZZZZ</name>